<accession>A0ABP4M039</accession>
<comment type="caution">
    <text evidence="2">The sequence shown here is derived from an EMBL/GenBank/DDBJ whole genome shotgun (WGS) entry which is preliminary data.</text>
</comment>
<feature type="compositionally biased region" description="Basic and acidic residues" evidence="1">
    <location>
        <begin position="16"/>
        <end position="26"/>
    </location>
</feature>
<dbReference type="Proteomes" id="UP001501470">
    <property type="component" value="Unassembled WGS sequence"/>
</dbReference>
<organism evidence="2 3">
    <name type="scientific">Dactylosporangium maewongense</name>
    <dbReference type="NCBI Taxonomy" id="634393"/>
    <lineage>
        <taxon>Bacteria</taxon>
        <taxon>Bacillati</taxon>
        <taxon>Actinomycetota</taxon>
        <taxon>Actinomycetes</taxon>
        <taxon>Micromonosporales</taxon>
        <taxon>Micromonosporaceae</taxon>
        <taxon>Dactylosporangium</taxon>
    </lineage>
</organism>
<gene>
    <name evidence="2" type="ORF">GCM10009827_059390</name>
</gene>
<reference evidence="3" key="1">
    <citation type="journal article" date="2019" name="Int. J. Syst. Evol. Microbiol.">
        <title>The Global Catalogue of Microorganisms (GCM) 10K type strain sequencing project: providing services to taxonomists for standard genome sequencing and annotation.</title>
        <authorList>
            <consortium name="The Broad Institute Genomics Platform"/>
            <consortium name="The Broad Institute Genome Sequencing Center for Infectious Disease"/>
            <person name="Wu L."/>
            <person name="Ma J."/>
        </authorList>
    </citation>
    <scope>NUCLEOTIDE SEQUENCE [LARGE SCALE GENOMIC DNA]</scope>
    <source>
        <strain evidence="3">JCM 15933</strain>
    </source>
</reference>
<name>A0ABP4M039_9ACTN</name>
<feature type="region of interest" description="Disordered" evidence="1">
    <location>
        <begin position="1"/>
        <end position="44"/>
    </location>
</feature>
<evidence type="ECO:0000313" key="2">
    <source>
        <dbReference type="EMBL" id="GAA1533471.1"/>
    </source>
</evidence>
<proteinExistence type="predicted"/>
<evidence type="ECO:0008006" key="4">
    <source>
        <dbReference type="Google" id="ProtNLM"/>
    </source>
</evidence>
<protein>
    <recommendedName>
        <fullName evidence="4">Antitoxin VbhA domain-containing protein</fullName>
    </recommendedName>
</protein>
<evidence type="ECO:0000313" key="3">
    <source>
        <dbReference type="Proteomes" id="UP001501470"/>
    </source>
</evidence>
<dbReference type="RefSeq" id="WP_344505567.1">
    <property type="nucleotide sequence ID" value="NZ_BAAAQD010000012.1"/>
</dbReference>
<sequence length="60" mass="6637">MHRQRESSGPHLRSSKPADEDLHRDLATTLGRPAFDDAYAEGRTLTPADALRRALPEPDA</sequence>
<keyword evidence="3" id="KW-1185">Reference proteome</keyword>
<dbReference type="EMBL" id="BAAAQD010000012">
    <property type="protein sequence ID" value="GAA1533471.1"/>
    <property type="molecule type" value="Genomic_DNA"/>
</dbReference>
<evidence type="ECO:0000256" key="1">
    <source>
        <dbReference type="SAM" id="MobiDB-lite"/>
    </source>
</evidence>